<keyword evidence="2" id="KW-1185">Reference proteome</keyword>
<organism evidence="1 2">
    <name type="scientific">Caerostris extrusa</name>
    <name type="common">Bark spider</name>
    <name type="synonym">Caerostris bankana</name>
    <dbReference type="NCBI Taxonomy" id="172846"/>
    <lineage>
        <taxon>Eukaryota</taxon>
        <taxon>Metazoa</taxon>
        <taxon>Ecdysozoa</taxon>
        <taxon>Arthropoda</taxon>
        <taxon>Chelicerata</taxon>
        <taxon>Arachnida</taxon>
        <taxon>Araneae</taxon>
        <taxon>Araneomorphae</taxon>
        <taxon>Entelegynae</taxon>
        <taxon>Araneoidea</taxon>
        <taxon>Araneidae</taxon>
        <taxon>Caerostris</taxon>
    </lineage>
</organism>
<reference evidence="1 2" key="1">
    <citation type="submission" date="2021-06" db="EMBL/GenBank/DDBJ databases">
        <title>Caerostris extrusa draft genome.</title>
        <authorList>
            <person name="Kono N."/>
            <person name="Arakawa K."/>
        </authorList>
    </citation>
    <scope>NUCLEOTIDE SEQUENCE [LARGE SCALE GENOMIC DNA]</scope>
</reference>
<evidence type="ECO:0000313" key="1">
    <source>
        <dbReference type="EMBL" id="GIX96924.1"/>
    </source>
</evidence>
<dbReference type="Proteomes" id="UP001054945">
    <property type="component" value="Unassembled WGS sequence"/>
</dbReference>
<protein>
    <submittedName>
        <fullName evidence="1">Uncharacterized protein</fullName>
    </submittedName>
</protein>
<accession>A0AAV4PIK0</accession>
<evidence type="ECO:0000313" key="2">
    <source>
        <dbReference type="Proteomes" id="UP001054945"/>
    </source>
</evidence>
<name>A0AAV4PIK0_CAEEX</name>
<dbReference type="EMBL" id="BPLR01004712">
    <property type="protein sequence ID" value="GIX96924.1"/>
    <property type="molecule type" value="Genomic_DNA"/>
</dbReference>
<comment type="caution">
    <text evidence="1">The sequence shown here is derived from an EMBL/GenBank/DDBJ whole genome shotgun (WGS) entry which is preliminary data.</text>
</comment>
<dbReference type="AlphaFoldDB" id="A0AAV4PIK0"/>
<proteinExistence type="predicted"/>
<sequence>MDIPDQDKQQKVKKKRRFKEKELLGCKFQTTKRHGCAKITNRKEYHQNMIVIVHRHAIMMYDRHQIFRLSMKFLTNPYSSFLMDAVEQQVIFVESVTCEDYINMQDILSIL</sequence>
<gene>
    <name evidence="1" type="ORF">CEXT_710671</name>
</gene>